<dbReference type="EMBL" id="BOMQ01000066">
    <property type="protein sequence ID" value="GIE52298.1"/>
    <property type="molecule type" value="Genomic_DNA"/>
</dbReference>
<proteinExistence type="predicted"/>
<name>A0A919JMC7_9ACTN</name>
<keyword evidence="2" id="KW-1185">Reference proteome</keyword>
<evidence type="ECO:0000313" key="2">
    <source>
        <dbReference type="Proteomes" id="UP000647172"/>
    </source>
</evidence>
<dbReference type="Proteomes" id="UP000647172">
    <property type="component" value="Unassembled WGS sequence"/>
</dbReference>
<protein>
    <submittedName>
        <fullName evidence="1">Uncharacterized protein</fullName>
    </submittedName>
</protein>
<evidence type="ECO:0000313" key="1">
    <source>
        <dbReference type="EMBL" id="GIE52298.1"/>
    </source>
</evidence>
<gene>
    <name evidence="1" type="ORF">Ani05nite_58320</name>
</gene>
<dbReference type="AlphaFoldDB" id="A0A919JMC7"/>
<accession>A0A919JMC7</accession>
<comment type="caution">
    <text evidence="1">The sequence shown here is derived from an EMBL/GenBank/DDBJ whole genome shotgun (WGS) entry which is preliminary data.</text>
</comment>
<organism evidence="1 2">
    <name type="scientific">Actinoplanes nipponensis</name>
    <dbReference type="NCBI Taxonomy" id="135950"/>
    <lineage>
        <taxon>Bacteria</taxon>
        <taxon>Bacillati</taxon>
        <taxon>Actinomycetota</taxon>
        <taxon>Actinomycetes</taxon>
        <taxon>Micromonosporales</taxon>
        <taxon>Micromonosporaceae</taxon>
        <taxon>Actinoplanes</taxon>
    </lineage>
</organism>
<reference evidence="1" key="1">
    <citation type="submission" date="2021-01" db="EMBL/GenBank/DDBJ databases">
        <title>Whole genome shotgun sequence of Actinoplanes nipponensis NBRC 14063.</title>
        <authorList>
            <person name="Komaki H."/>
            <person name="Tamura T."/>
        </authorList>
    </citation>
    <scope>NUCLEOTIDE SEQUENCE</scope>
    <source>
        <strain evidence="1">NBRC 14063</strain>
    </source>
</reference>
<sequence length="76" mass="7896">MKALGRVATVRLVAPAAAARRAAAGRLPDRMPLVVRVAGNRRGSIRVAAVSRVRVGRAAVRLPGRPAAPVGRRDGP</sequence>